<keyword evidence="3" id="KW-0813">Transport</keyword>
<dbReference type="PANTHER" id="PTHR42711:SF5">
    <property type="entry name" value="ABC TRANSPORTER ATP-BINDING PROTEIN NATA"/>
    <property type="match status" value="1"/>
</dbReference>
<dbReference type="InterPro" id="IPR027417">
    <property type="entry name" value="P-loop_NTPase"/>
</dbReference>
<dbReference type="EMBL" id="FUZP01000003">
    <property type="protein sequence ID" value="SKC69255.1"/>
    <property type="molecule type" value="Genomic_DNA"/>
</dbReference>
<dbReference type="InterPro" id="IPR003439">
    <property type="entry name" value="ABC_transporter-like_ATP-bd"/>
</dbReference>
<evidence type="ECO:0000313" key="12">
    <source>
        <dbReference type="Proteomes" id="UP000190857"/>
    </source>
</evidence>
<dbReference type="RefSeq" id="WP_079728776.1">
    <property type="nucleotide sequence ID" value="NZ_FUZP01000003.1"/>
</dbReference>
<dbReference type="GO" id="GO:0005886">
    <property type="term" value="C:plasma membrane"/>
    <property type="evidence" value="ECO:0007669"/>
    <property type="project" value="UniProtKB-SubCell"/>
</dbReference>
<evidence type="ECO:0000256" key="6">
    <source>
        <dbReference type="ARBA" id="ARBA00022840"/>
    </source>
</evidence>
<sequence length="330" mass="34399">MGIDDDRAGHDPRHDTAIDVRALTKSFGDAEVVRGVDLSIARGEVFGILGPNGAGKTTTIDCLAGLSAATSGSVRVLGLDPVADRAAFTARVAVQPQAASLFDHLTVAETLRLFASFHAQPAPLKPLLAEVGLTADQGIRAKHLSGGLTRRLLLAVALIGDPELVILDEPAAGLDPSARLHLWSTIRALRDRGVTVLLTTHDMEEATALCDRVAILVRGEIVASGSPAELVRQSAGESAVRFVVSAGTDLGPVERMEGANAVSTENVAGGIRVVVKTDDPDSLLRAITFTPGLQAREFAVHRSSLQDLFVELAENGASGPAPTHTEGSAE</sequence>
<dbReference type="SMART" id="SM00382">
    <property type="entry name" value="AAA"/>
    <property type="match status" value="1"/>
</dbReference>
<dbReference type="OrthoDB" id="9804819at2"/>
<accession>A0A1T5L0K4</accession>
<evidence type="ECO:0000313" key="11">
    <source>
        <dbReference type="EMBL" id="SKC69255.1"/>
    </source>
</evidence>
<keyword evidence="12" id="KW-1185">Reference proteome</keyword>
<dbReference type="AlphaFoldDB" id="A0A1T5L0K4"/>
<evidence type="ECO:0000256" key="5">
    <source>
        <dbReference type="ARBA" id="ARBA00022741"/>
    </source>
</evidence>
<gene>
    <name evidence="11" type="ORF">SAMN06309945_2773</name>
</gene>
<dbReference type="GO" id="GO:0016887">
    <property type="term" value="F:ATP hydrolysis activity"/>
    <property type="evidence" value="ECO:0007669"/>
    <property type="project" value="InterPro"/>
</dbReference>
<dbReference type="CDD" id="cd03230">
    <property type="entry name" value="ABC_DR_subfamily_A"/>
    <property type="match status" value="1"/>
</dbReference>
<dbReference type="PANTHER" id="PTHR42711">
    <property type="entry name" value="ABC TRANSPORTER ATP-BINDING PROTEIN"/>
    <property type="match status" value="1"/>
</dbReference>
<keyword evidence="5" id="KW-0547">Nucleotide-binding</keyword>
<keyword evidence="7" id="KW-1278">Translocase</keyword>
<organism evidence="11 12">
    <name type="scientific">Okibacterium fritillariae</name>
    <dbReference type="NCBI Taxonomy" id="123320"/>
    <lineage>
        <taxon>Bacteria</taxon>
        <taxon>Bacillati</taxon>
        <taxon>Actinomycetota</taxon>
        <taxon>Actinomycetes</taxon>
        <taxon>Micrococcales</taxon>
        <taxon>Microbacteriaceae</taxon>
        <taxon>Okibacterium</taxon>
    </lineage>
</organism>
<dbReference type="InterPro" id="IPR050763">
    <property type="entry name" value="ABC_transporter_ATP-binding"/>
</dbReference>
<keyword evidence="4" id="KW-1003">Cell membrane</keyword>
<dbReference type="InterPro" id="IPR003593">
    <property type="entry name" value="AAA+_ATPase"/>
</dbReference>
<evidence type="ECO:0000256" key="9">
    <source>
        <dbReference type="ARBA" id="ARBA00023251"/>
    </source>
</evidence>
<feature type="domain" description="ABC transporter" evidence="10">
    <location>
        <begin position="18"/>
        <end position="243"/>
    </location>
</feature>
<dbReference type="Proteomes" id="UP000190857">
    <property type="component" value="Unassembled WGS sequence"/>
</dbReference>
<dbReference type="PROSITE" id="PS50893">
    <property type="entry name" value="ABC_TRANSPORTER_2"/>
    <property type="match status" value="1"/>
</dbReference>
<dbReference type="GO" id="GO:0005524">
    <property type="term" value="F:ATP binding"/>
    <property type="evidence" value="ECO:0007669"/>
    <property type="project" value="UniProtKB-KW"/>
</dbReference>
<protein>
    <submittedName>
        <fullName evidence="11">ABC-2 type transport system ATP-binding protein</fullName>
    </submittedName>
</protein>
<keyword evidence="8" id="KW-0472">Membrane</keyword>
<evidence type="ECO:0000256" key="8">
    <source>
        <dbReference type="ARBA" id="ARBA00023136"/>
    </source>
</evidence>
<evidence type="ECO:0000256" key="3">
    <source>
        <dbReference type="ARBA" id="ARBA00022448"/>
    </source>
</evidence>
<keyword evidence="6 11" id="KW-0067">ATP-binding</keyword>
<evidence type="ECO:0000256" key="2">
    <source>
        <dbReference type="ARBA" id="ARBA00005417"/>
    </source>
</evidence>
<dbReference type="FunFam" id="3.40.50.300:FF:000589">
    <property type="entry name" value="ABC transporter, ATP-binding subunit"/>
    <property type="match status" value="1"/>
</dbReference>
<dbReference type="Pfam" id="PF00005">
    <property type="entry name" value="ABC_tran"/>
    <property type="match status" value="1"/>
</dbReference>
<dbReference type="GO" id="GO:0046677">
    <property type="term" value="P:response to antibiotic"/>
    <property type="evidence" value="ECO:0007669"/>
    <property type="project" value="UniProtKB-KW"/>
</dbReference>
<dbReference type="SUPFAM" id="SSF52540">
    <property type="entry name" value="P-loop containing nucleoside triphosphate hydrolases"/>
    <property type="match status" value="1"/>
</dbReference>
<name>A0A1T5L0K4_9MICO</name>
<proteinExistence type="inferred from homology"/>
<evidence type="ECO:0000259" key="10">
    <source>
        <dbReference type="PROSITE" id="PS50893"/>
    </source>
</evidence>
<evidence type="ECO:0000256" key="4">
    <source>
        <dbReference type="ARBA" id="ARBA00022475"/>
    </source>
</evidence>
<evidence type="ECO:0000256" key="1">
    <source>
        <dbReference type="ARBA" id="ARBA00004202"/>
    </source>
</evidence>
<reference evidence="11 12" key="1">
    <citation type="submission" date="2017-02" db="EMBL/GenBank/DDBJ databases">
        <authorList>
            <person name="Peterson S.W."/>
        </authorList>
    </citation>
    <scope>NUCLEOTIDE SEQUENCE [LARGE SCALE GENOMIC DNA]</scope>
    <source>
        <strain evidence="11 12">VKM Ac-2059</strain>
    </source>
</reference>
<evidence type="ECO:0000256" key="7">
    <source>
        <dbReference type="ARBA" id="ARBA00022967"/>
    </source>
</evidence>
<keyword evidence="9" id="KW-0046">Antibiotic resistance</keyword>
<comment type="similarity">
    <text evidence="2">Belongs to the ABC transporter superfamily.</text>
</comment>
<dbReference type="Gene3D" id="3.40.50.300">
    <property type="entry name" value="P-loop containing nucleotide triphosphate hydrolases"/>
    <property type="match status" value="1"/>
</dbReference>
<comment type="subcellular location">
    <subcellularLocation>
        <location evidence="1">Cell membrane</location>
        <topology evidence="1">Peripheral membrane protein</topology>
    </subcellularLocation>
</comment>
<dbReference type="STRING" id="123320.SAMN06309945_2773"/>